<name>A0A3D9ISK1_9BACL</name>
<reference evidence="1 2" key="1">
    <citation type="submission" date="2018-07" db="EMBL/GenBank/DDBJ databases">
        <title>Genomic Encyclopedia of Type Strains, Phase III (KMG-III): the genomes of soil and plant-associated and newly described type strains.</title>
        <authorList>
            <person name="Whitman W."/>
        </authorList>
    </citation>
    <scope>NUCLEOTIDE SEQUENCE [LARGE SCALE GENOMIC DNA]</scope>
    <source>
        <strain evidence="1 2">CECT 8236</strain>
    </source>
</reference>
<evidence type="ECO:0000313" key="1">
    <source>
        <dbReference type="EMBL" id="RED64678.1"/>
    </source>
</evidence>
<dbReference type="Proteomes" id="UP000256869">
    <property type="component" value="Unassembled WGS sequence"/>
</dbReference>
<evidence type="ECO:0000313" key="2">
    <source>
        <dbReference type="Proteomes" id="UP000256869"/>
    </source>
</evidence>
<organism evidence="1 2">
    <name type="scientific">Cohnella lupini</name>
    <dbReference type="NCBI Taxonomy" id="1294267"/>
    <lineage>
        <taxon>Bacteria</taxon>
        <taxon>Bacillati</taxon>
        <taxon>Bacillota</taxon>
        <taxon>Bacilli</taxon>
        <taxon>Bacillales</taxon>
        <taxon>Paenibacillaceae</taxon>
        <taxon>Cohnella</taxon>
    </lineage>
</organism>
<gene>
    <name evidence="1" type="ORF">DFP95_10298</name>
</gene>
<protein>
    <submittedName>
        <fullName evidence="1">Uncharacterized protein DUF2313</fullName>
    </submittedName>
</protein>
<sequence length="193" mass="21556">MSNLGLTSVRGKEMMGYLPEFYATSRSMQSILASQGKELDDIIDEVAQKLDQQFVQTATWGLDQWERELGIETNSSKPVEQRRSVIYSKIRGVGTVTTRLIKRVAEAFDGGQVDVIPEEEAYSFTVKFIDTLGIPPNLDDLKAAIEEIKPAHLSVDYSFTYTTFGALQESGLTFGDIENIGITFGQLETWDIE</sequence>
<accession>A0A3D9ISK1</accession>
<dbReference type="Pfam" id="PF10076">
    <property type="entry name" value="Phage_Mu_Gp48"/>
    <property type="match status" value="1"/>
</dbReference>
<dbReference type="AlphaFoldDB" id="A0A3D9ISK1"/>
<dbReference type="OrthoDB" id="1629754at2"/>
<proteinExistence type="predicted"/>
<keyword evidence="2" id="KW-1185">Reference proteome</keyword>
<dbReference type="EMBL" id="QRDY01000002">
    <property type="protein sequence ID" value="RED64678.1"/>
    <property type="molecule type" value="Genomic_DNA"/>
</dbReference>
<dbReference type="RefSeq" id="WP_115991455.1">
    <property type="nucleotide sequence ID" value="NZ_QRDY01000002.1"/>
</dbReference>
<comment type="caution">
    <text evidence="1">The sequence shown here is derived from an EMBL/GenBank/DDBJ whole genome shotgun (WGS) entry which is preliminary data.</text>
</comment>
<dbReference type="InterPro" id="IPR018755">
    <property type="entry name" value="Phage_Mu_Gp48"/>
</dbReference>